<evidence type="ECO:0000256" key="2">
    <source>
        <dbReference type="ARBA" id="ARBA00022475"/>
    </source>
</evidence>
<evidence type="ECO:0000256" key="5">
    <source>
        <dbReference type="ARBA" id="ARBA00022692"/>
    </source>
</evidence>
<dbReference type="Pfam" id="PF00884">
    <property type="entry name" value="Sulfatase"/>
    <property type="match status" value="1"/>
</dbReference>
<keyword evidence="3" id="KW-0997">Cell inner membrane</keyword>
<dbReference type="STRING" id="745411.B3C1_10957"/>
<dbReference type="Proteomes" id="UP000006755">
    <property type="component" value="Unassembled WGS sequence"/>
</dbReference>
<reference evidence="11 12" key="1">
    <citation type="journal article" date="2012" name="J. Bacteriol.">
        <title>Genome Sequence of Gallaecimonas xiamenensis Type Strain 3-C-1.</title>
        <authorList>
            <person name="Lai Q."/>
            <person name="Wang L."/>
            <person name="Wang W."/>
            <person name="Shao Z."/>
        </authorList>
    </citation>
    <scope>NUCLEOTIDE SEQUENCE [LARGE SCALE GENOMIC DNA]</scope>
    <source>
        <strain evidence="11 12">3-C-1</strain>
    </source>
</reference>
<accession>K2IQ99</accession>
<evidence type="ECO:0000256" key="3">
    <source>
        <dbReference type="ARBA" id="ARBA00022519"/>
    </source>
</evidence>
<dbReference type="PANTHER" id="PTHR30443:SF0">
    <property type="entry name" value="PHOSPHOETHANOLAMINE TRANSFERASE EPTA"/>
    <property type="match status" value="1"/>
</dbReference>
<dbReference type="InterPro" id="IPR058130">
    <property type="entry name" value="PEA_transf_C"/>
</dbReference>
<evidence type="ECO:0000259" key="9">
    <source>
        <dbReference type="Pfam" id="PF00884"/>
    </source>
</evidence>
<dbReference type="InterPro" id="IPR040423">
    <property type="entry name" value="PEA_transferase"/>
</dbReference>
<keyword evidence="7 8" id="KW-0472">Membrane</keyword>
<feature type="transmembrane region" description="Helical" evidence="8">
    <location>
        <begin position="144"/>
        <end position="163"/>
    </location>
</feature>
<evidence type="ECO:0000256" key="4">
    <source>
        <dbReference type="ARBA" id="ARBA00022679"/>
    </source>
</evidence>
<dbReference type="SUPFAM" id="SSF53649">
    <property type="entry name" value="Alkaline phosphatase-like"/>
    <property type="match status" value="1"/>
</dbReference>
<sequence>MFRHSLFWALLSALLIVLLGNLVLYSKIAQLPLPIAERLDLSLVLTWLLTGLLALPLILLTFKPLFKPVLALLLLATSLASYFAWTYGISIDADMIRNVAETDVAEVGDLLSLELLAVLALVAGAIWLLWRLPLVYPRGFKGMGARALMLGLTLVATLAVPWLQYDLLAGPVRNYRVLRHDVSPANWLVGSAKYIASLTQAPRQFQQLGLDAKRSAETKPKLVIMVVGETARAQNFGLDGYGKNTTPELAKAGVVNFSQLTSCGTATAISVPCMFSYQTQADFDVEQAKFSDNALDILARAGVKVLWRDNNSGCKDVCTRVPYQETAQMAVPDCDGDCLDMALLYQLDQQLPANPQDTLIVLHQKGSHGPAYYKRYPKAFEQFTPVCASNEPKDCTTEALVNSYDNSILYTDHVLAQVIGFLKGVKGYDTGMIYVSDHGESLGEYNLYLHGAPKWLAPDQQTHVPGVTWLSAGLESQLGLDQGCLKERAAEPHSQDDVFHSLLGIMKVKTQLYQADKDWYAPCGSLKLAANQKLARADAGGQ</sequence>
<comment type="subcellular location">
    <subcellularLocation>
        <location evidence="1">Cell inner membrane</location>
        <topology evidence="1">Multi-pass membrane protein</topology>
    </subcellularLocation>
</comment>
<dbReference type="RefSeq" id="WP_008484846.1">
    <property type="nucleotide sequence ID" value="NZ_AMRI01000014.1"/>
</dbReference>
<dbReference type="GO" id="GO:0009244">
    <property type="term" value="P:lipopolysaccharide core region biosynthetic process"/>
    <property type="evidence" value="ECO:0007669"/>
    <property type="project" value="TreeGrafter"/>
</dbReference>
<feature type="domain" description="Phosphoethanolamine transferase N-terminal" evidence="10">
    <location>
        <begin position="51"/>
        <end position="196"/>
    </location>
</feature>
<dbReference type="GO" id="GO:0016776">
    <property type="term" value="F:phosphotransferase activity, phosphate group as acceptor"/>
    <property type="evidence" value="ECO:0007669"/>
    <property type="project" value="TreeGrafter"/>
</dbReference>
<organism evidence="11 12">
    <name type="scientific">Gallaecimonas xiamenensis 3-C-1</name>
    <dbReference type="NCBI Taxonomy" id="745411"/>
    <lineage>
        <taxon>Bacteria</taxon>
        <taxon>Pseudomonadati</taxon>
        <taxon>Pseudomonadota</taxon>
        <taxon>Gammaproteobacteria</taxon>
        <taxon>Enterobacterales</taxon>
        <taxon>Gallaecimonadaceae</taxon>
        <taxon>Gallaecimonas</taxon>
    </lineage>
</organism>
<dbReference type="NCBIfam" id="NF028537">
    <property type="entry name" value="P_eth_NH2_trans"/>
    <property type="match status" value="1"/>
</dbReference>
<keyword evidence="12" id="KW-1185">Reference proteome</keyword>
<dbReference type="AlphaFoldDB" id="K2IQ99"/>
<keyword evidence="6 8" id="KW-1133">Transmembrane helix</keyword>
<dbReference type="OrthoDB" id="9786870at2"/>
<dbReference type="GO" id="GO:0005886">
    <property type="term" value="C:plasma membrane"/>
    <property type="evidence" value="ECO:0007669"/>
    <property type="project" value="UniProtKB-SubCell"/>
</dbReference>
<keyword evidence="2" id="KW-1003">Cell membrane</keyword>
<comment type="caution">
    <text evidence="11">The sequence shown here is derived from an EMBL/GenBank/DDBJ whole genome shotgun (WGS) entry which is preliminary data.</text>
</comment>
<dbReference type="Gene3D" id="3.40.720.10">
    <property type="entry name" value="Alkaline Phosphatase, subunit A"/>
    <property type="match status" value="1"/>
</dbReference>
<evidence type="ECO:0000313" key="11">
    <source>
        <dbReference type="EMBL" id="EKE72346.1"/>
    </source>
</evidence>
<evidence type="ECO:0000256" key="8">
    <source>
        <dbReference type="SAM" id="Phobius"/>
    </source>
</evidence>
<evidence type="ECO:0000256" key="1">
    <source>
        <dbReference type="ARBA" id="ARBA00004429"/>
    </source>
</evidence>
<dbReference type="EMBL" id="AMRI01000014">
    <property type="protein sequence ID" value="EKE72346.1"/>
    <property type="molecule type" value="Genomic_DNA"/>
</dbReference>
<proteinExistence type="predicted"/>
<evidence type="ECO:0000256" key="6">
    <source>
        <dbReference type="ARBA" id="ARBA00022989"/>
    </source>
</evidence>
<dbReference type="PATRIC" id="fig|745411.4.peg.2151"/>
<feature type="transmembrane region" description="Helical" evidence="8">
    <location>
        <begin position="110"/>
        <end position="132"/>
    </location>
</feature>
<feature type="transmembrane region" description="Helical" evidence="8">
    <location>
        <begin position="42"/>
        <end position="62"/>
    </location>
</feature>
<dbReference type="CDD" id="cd16017">
    <property type="entry name" value="LptA"/>
    <property type="match status" value="1"/>
</dbReference>
<dbReference type="InterPro" id="IPR017850">
    <property type="entry name" value="Alkaline_phosphatase_core_sf"/>
</dbReference>
<evidence type="ECO:0000256" key="7">
    <source>
        <dbReference type="ARBA" id="ARBA00023136"/>
    </source>
</evidence>
<dbReference type="eggNOG" id="COG2194">
    <property type="taxonomic scope" value="Bacteria"/>
</dbReference>
<name>K2IQ99_9GAMM</name>
<evidence type="ECO:0000259" key="10">
    <source>
        <dbReference type="Pfam" id="PF08019"/>
    </source>
</evidence>
<gene>
    <name evidence="11" type="ORF">B3C1_10957</name>
</gene>
<dbReference type="PANTHER" id="PTHR30443">
    <property type="entry name" value="INNER MEMBRANE PROTEIN"/>
    <property type="match status" value="1"/>
</dbReference>
<protein>
    <recommendedName>
        <fullName evidence="13">Sulfatase</fullName>
    </recommendedName>
</protein>
<dbReference type="InterPro" id="IPR000917">
    <property type="entry name" value="Sulfatase_N"/>
</dbReference>
<keyword evidence="4" id="KW-0808">Transferase</keyword>
<evidence type="ECO:0000313" key="12">
    <source>
        <dbReference type="Proteomes" id="UP000006755"/>
    </source>
</evidence>
<evidence type="ECO:0008006" key="13">
    <source>
        <dbReference type="Google" id="ProtNLM"/>
    </source>
</evidence>
<keyword evidence="5 8" id="KW-0812">Transmembrane</keyword>
<feature type="transmembrane region" description="Helical" evidence="8">
    <location>
        <begin position="69"/>
        <end position="90"/>
    </location>
</feature>
<dbReference type="Pfam" id="PF08019">
    <property type="entry name" value="EptA_B_N"/>
    <property type="match status" value="1"/>
</dbReference>
<dbReference type="InterPro" id="IPR012549">
    <property type="entry name" value="EptA-like_N"/>
</dbReference>
<feature type="domain" description="Sulfatase N-terminal" evidence="9">
    <location>
        <begin position="222"/>
        <end position="507"/>
    </location>
</feature>